<dbReference type="InterPro" id="IPR011990">
    <property type="entry name" value="TPR-like_helical_dom_sf"/>
</dbReference>
<dbReference type="OrthoDB" id="134858at2"/>
<protein>
    <submittedName>
        <fullName evidence="2">Tetratricopeptide domain protein</fullName>
    </submittedName>
</protein>
<organism evidence="2 3">
    <name type="scientific">Roseiflexus castenholzii (strain DSM 13941 / HLO8)</name>
    <dbReference type="NCBI Taxonomy" id="383372"/>
    <lineage>
        <taxon>Bacteria</taxon>
        <taxon>Bacillati</taxon>
        <taxon>Chloroflexota</taxon>
        <taxon>Chloroflexia</taxon>
        <taxon>Chloroflexales</taxon>
        <taxon>Roseiflexineae</taxon>
        <taxon>Roseiflexaceae</taxon>
        <taxon>Roseiflexus</taxon>
    </lineage>
</organism>
<evidence type="ECO:0000313" key="3">
    <source>
        <dbReference type="Proteomes" id="UP000000263"/>
    </source>
</evidence>
<dbReference type="SUPFAM" id="SSF52540">
    <property type="entry name" value="P-loop containing nucleoside triphosphate hydrolases"/>
    <property type="match status" value="1"/>
</dbReference>
<dbReference type="SUPFAM" id="SSF48452">
    <property type="entry name" value="TPR-like"/>
    <property type="match status" value="2"/>
</dbReference>
<dbReference type="Gene3D" id="1.25.40.10">
    <property type="entry name" value="Tetratricopeptide repeat domain"/>
    <property type="match status" value="1"/>
</dbReference>
<proteinExistence type="predicted"/>
<dbReference type="AlphaFoldDB" id="A7NH61"/>
<dbReference type="Pfam" id="PF13191">
    <property type="entry name" value="AAA_16"/>
    <property type="match status" value="1"/>
</dbReference>
<dbReference type="RefSeq" id="WP_012119238.1">
    <property type="nucleotide sequence ID" value="NC_009767.1"/>
</dbReference>
<evidence type="ECO:0000313" key="2">
    <source>
        <dbReference type="EMBL" id="ABU56808.1"/>
    </source>
</evidence>
<dbReference type="Proteomes" id="UP000000263">
    <property type="component" value="Chromosome"/>
</dbReference>
<dbReference type="EMBL" id="CP000804">
    <property type="protein sequence ID" value="ABU56808.1"/>
    <property type="molecule type" value="Genomic_DNA"/>
</dbReference>
<dbReference type="Gene3D" id="3.40.50.300">
    <property type="entry name" value="P-loop containing nucleotide triphosphate hydrolases"/>
    <property type="match status" value="1"/>
</dbReference>
<dbReference type="eggNOG" id="COG0457">
    <property type="taxonomic scope" value="Bacteria"/>
</dbReference>
<dbReference type="STRING" id="383372.Rcas_0686"/>
<dbReference type="InterPro" id="IPR041664">
    <property type="entry name" value="AAA_16"/>
</dbReference>
<reference evidence="2 3" key="1">
    <citation type="submission" date="2007-08" db="EMBL/GenBank/DDBJ databases">
        <title>Complete sequence of Roseiflexus castenholzii DSM 13941.</title>
        <authorList>
            <consortium name="US DOE Joint Genome Institute"/>
            <person name="Copeland A."/>
            <person name="Lucas S."/>
            <person name="Lapidus A."/>
            <person name="Barry K."/>
            <person name="Glavina del Rio T."/>
            <person name="Dalin E."/>
            <person name="Tice H."/>
            <person name="Pitluck S."/>
            <person name="Thompson L.S."/>
            <person name="Brettin T."/>
            <person name="Bruce D."/>
            <person name="Detter J.C."/>
            <person name="Han C."/>
            <person name="Tapia R."/>
            <person name="Schmutz J."/>
            <person name="Larimer F."/>
            <person name="Land M."/>
            <person name="Hauser L."/>
            <person name="Kyrpides N."/>
            <person name="Mikhailova N."/>
            <person name="Bryant D.A."/>
            <person name="Hanada S."/>
            <person name="Tsukatani Y."/>
            <person name="Richardson P."/>
        </authorList>
    </citation>
    <scope>NUCLEOTIDE SEQUENCE [LARGE SCALE GENOMIC DNA]</scope>
    <source>
        <strain evidence="3">DSM 13941 / HLO8</strain>
    </source>
</reference>
<dbReference type="InterPro" id="IPR027417">
    <property type="entry name" value="P-loop_NTPase"/>
</dbReference>
<feature type="domain" description="Orc1-like AAA ATPase" evidence="1">
    <location>
        <begin position="16"/>
        <end position="157"/>
    </location>
</feature>
<sequence length="1031" mass="115125">MPEGERYTGAWATPDLIGRAAILQQIDAAIRDVAGPAIVALHGPGGIGKTRILVDALKPRAAGAIYAAKRLIDLYDIRYHSSLDLAHALYASLDVDKGGPFHAFEQAHDQQRKVQASGDVGQIATLTTEALHAFAADLKRFSQDRRVVIALDTLERIAYGASEERPPFQVAQSWEWLVESLPAWGNVTLLIAGRNQIKHLFPALQRQSAIHLTSIEITPFTKDETDAYLDAVAKAADAAGETTVADTLRSLTPQRREQIHRYSGGLPILLALLADYISVAGFGRLPAIFETGTEPARARELLEEQLIARMMSAGEIKDTLQTLGRAPKGVDAGLLAHLLDILPDEARHRLAMIERLSFVKVRGERYFLHDEMYAILNRQIYSAPDDAPEAQRVNTAIIEWYDRRIEERRKDLDDLYAPIEQPRRAAGFAPRIDYDRIAAVQQEMQELLIDRLSYHLRLNPLEGFREYFRDTFYAVFTGNTMLDIQLQAEILAFLDERASSEEQSSIDGMEREVVQGVTAIRPVARRYAANDYDGVVREADLLRREHPDILATAGRTTEAALDVWEALARTGRAKEEYQDSAATDRLLDAAEKILVPLVRSRSTDVSEARRWRAQSLLALMYHARGFSLRARGQTRPAIEAYRRAAALWRQVDVPICLAWTLNNLGFVEVEEGNSANGLALIEEARDLRRRLGSRALIGISSATLSLALVYTGAYAAAKENAERALRLCQAVEYRLGMGLALRNLAEALRRSVRRDDDPQERMDVLREAGDYADEAYRIFEDMGDRLRQIESLIEAGCALRDMAGILHDHSTPKEALEDVVNKSLRALEKAARLAQETGNAFRHVDALVNIAYVGVNVERWDLVLRGLTQAKEAIPPDYIITEHRRPDPESPIILARRLFTQLARIHMLIGDRLFAAVQSPSRLSAIAEEYAHLANLFGAGATASVASADDALDQATRHYALAFEYDRLYNLRDARVQDVQNKVYNLMKALDSDQLNVVARAIESVERTYSSGRSALRDLLESRALLLGEFL</sequence>
<keyword evidence="3" id="KW-1185">Reference proteome</keyword>
<name>A7NH61_ROSCS</name>
<dbReference type="HOGENOM" id="CLU_294212_0_0_0"/>
<dbReference type="eggNOG" id="COG1672">
    <property type="taxonomic scope" value="Bacteria"/>
</dbReference>
<evidence type="ECO:0000259" key="1">
    <source>
        <dbReference type="Pfam" id="PF13191"/>
    </source>
</evidence>
<gene>
    <name evidence="2" type="ordered locus">Rcas_0686</name>
</gene>
<dbReference type="Pfam" id="PF13424">
    <property type="entry name" value="TPR_12"/>
    <property type="match status" value="1"/>
</dbReference>
<accession>A7NH61</accession>
<dbReference type="KEGG" id="rca:Rcas_0686"/>